<gene>
    <name evidence="1" type="ORF">FRV6_16330</name>
</gene>
<organism evidence="1 2">
    <name type="scientific">Fusarium oxysporum</name>
    <name type="common">Fusarium vascular wilt</name>
    <dbReference type="NCBI Taxonomy" id="5507"/>
    <lineage>
        <taxon>Eukaryota</taxon>
        <taxon>Fungi</taxon>
        <taxon>Dikarya</taxon>
        <taxon>Ascomycota</taxon>
        <taxon>Pezizomycotina</taxon>
        <taxon>Sordariomycetes</taxon>
        <taxon>Hypocreomycetidae</taxon>
        <taxon>Hypocreales</taxon>
        <taxon>Nectriaceae</taxon>
        <taxon>Fusarium</taxon>
        <taxon>Fusarium oxysporum species complex</taxon>
    </lineage>
</organism>
<proteinExistence type="predicted"/>
<dbReference type="Proteomes" id="UP000219369">
    <property type="component" value="Unassembled WGS sequence"/>
</dbReference>
<name>A0A2H3TUC0_FUSOX</name>
<dbReference type="AlphaFoldDB" id="A0A2H3TUC0"/>
<evidence type="ECO:0000313" key="2">
    <source>
        <dbReference type="Proteomes" id="UP000219369"/>
    </source>
</evidence>
<dbReference type="EMBL" id="FMJY01000010">
    <property type="protein sequence ID" value="SCO92202.1"/>
    <property type="molecule type" value="Genomic_DNA"/>
</dbReference>
<sequence>MVSDNDLRNGIIQALVGESSLATLNNSKLLEVDIVRSVTASGFRSDHRIIETKINRAIENRVATKPCLDRVYQKTFMNELVKHLPSKSHPLSTREQIVSYISRLIQALRETIRLVAPRIEFGFQRKQQTILEKQLNDRMSRLTSLQEVPTITPAIQERIQQL</sequence>
<protein>
    <submittedName>
        <fullName evidence="1">Uncharacterized protein</fullName>
    </submittedName>
</protein>
<reference evidence="2" key="1">
    <citation type="submission" date="2016-09" db="EMBL/GenBank/DDBJ databases">
        <authorList>
            <person name="Guldener U."/>
        </authorList>
    </citation>
    <scope>NUCLEOTIDE SEQUENCE [LARGE SCALE GENOMIC DNA]</scope>
    <source>
        <strain evidence="2">V64-1</strain>
    </source>
</reference>
<evidence type="ECO:0000313" key="1">
    <source>
        <dbReference type="EMBL" id="SCO92202.1"/>
    </source>
</evidence>
<accession>A0A2H3TUC0</accession>
<dbReference type="OrthoDB" id="4842715at2759"/>